<evidence type="ECO:0000313" key="2">
    <source>
        <dbReference type="EMBL" id="MDP0969379.1"/>
    </source>
</evidence>
<reference evidence="2" key="1">
    <citation type="submission" date="2023-07" db="EMBL/GenBank/DDBJ databases">
        <authorList>
            <person name="Peng Z."/>
        </authorList>
    </citation>
    <scope>NUCLEOTIDE SEQUENCE</scope>
    <source>
        <strain evidence="2">KP219</strain>
    </source>
</reference>
<evidence type="ECO:0000256" key="1">
    <source>
        <dbReference type="SAM" id="Phobius"/>
    </source>
</evidence>
<comment type="caution">
    <text evidence="2">The sequence shown here is derived from an EMBL/GenBank/DDBJ whole genome shotgun (WGS) entry which is preliminary data.</text>
</comment>
<dbReference type="RefSeq" id="WP_305202089.1">
    <property type="nucleotide sequence ID" value="NZ_JAUUIA010000019.1"/>
</dbReference>
<gene>
    <name evidence="2" type="ORF">Q6294_20390</name>
</gene>
<organism evidence="2 3">
    <name type="scientific">Klebsiella pneumoniae</name>
    <dbReference type="NCBI Taxonomy" id="573"/>
    <lineage>
        <taxon>Bacteria</taxon>
        <taxon>Pseudomonadati</taxon>
        <taxon>Pseudomonadota</taxon>
        <taxon>Gammaproteobacteria</taxon>
        <taxon>Enterobacterales</taxon>
        <taxon>Enterobacteriaceae</taxon>
        <taxon>Klebsiella/Raoultella group</taxon>
        <taxon>Klebsiella</taxon>
        <taxon>Klebsiella pneumoniae complex</taxon>
    </lineage>
</organism>
<dbReference type="Proteomes" id="UP001244490">
    <property type="component" value="Unassembled WGS sequence"/>
</dbReference>
<accession>A0AAW8AFJ6</accession>
<protein>
    <submittedName>
        <fullName evidence="2">Uncharacterized protein</fullName>
    </submittedName>
</protein>
<name>A0AAW8AFJ6_KLEPN</name>
<dbReference type="EMBL" id="JAUUIA010000019">
    <property type="protein sequence ID" value="MDP0969379.1"/>
    <property type="molecule type" value="Genomic_DNA"/>
</dbReference>
<proteinExistence type="predicted"/>
<keyword evidence="1" id="KW-0472">Membrane</keyword>
<feature type="transmembrane region" description="Helical" evidence="1">
    <location>
        <begin position="6"/>
        <end position="28"/>
    </location>
</feature>
<keyword evidence="1" id="KW-1133">Transmembrane helix</keyword>
<sequence length="161" mass="17972">MEKASWLAYAGQIIFLLNAASGVLIFYLKIGRCVVIRKCYARMSNPASNDKLTLEMLVTDGGRKIFIWDFDKGVAIFSEGITGKQSKYIVQGEKHAGHINLIRDNTIERTIYGVKELTCGNGDSGKSSPVFCSLCEGQILIIECQKAFIRKPLRLDELTFE</sequence>
<dbReference type="AlphaFoldDB" id="A0AAW8AFJ6"/>
<keyword evidence="1" id="KW-0812">Transmembrane</keyword>
<evidence type="ECO:0000313" key="3">
    <source>
        <dbReference type="Proteomes" id="UP001244490"/>
    </source>
</evidence>